<sequence>MTGRPAPPRSRAELDAVTAQQWKALFAGPVEELAHWLQAAAALEDPQAQAMLGQLLLDGRGIAQDAARAFDCFARAADQGLPIAMNMRARCLEHGWGIAPDPAQAAHWYLQAAQAGLDWGMYNYANFLSSGRVLEQNHALALEWYRKAAALGHAKSLNLVGRYYEDGVVVEADRATAFKYYRASAEGGDFRGQYSYACMLAERGRIDDGNFWLEKIAGSATAAFMKKIGNELQLSGHPSFRQMGDRMLQLAALR</sequence>
<dbReference type="SMART" id="SM00671">
    <property type="entry name" value="SEL1"/>
    <property type="match status" value="4"/>
</dbReference>
<dbReference type="InterPro" id="IPR011990">
    <property type="entry name" value="TPR-like_helical_dom_sf"/>
</dbReference>
<evidence type="ECO:0000313" key="2">
    <source>
        <dbReference type="Proteomes" id="UP001617427"/>
    </source>
</evidence>
<dbReference type="PANTHER" id="PTHR11102:SF160">
    <property type="entry name" value="ERAD-ASSOCIATED E3 UBIQUITIN-PROTEIN LIGASE COMPONENT HRD3"/>
    <property type="match status" value="1"/>
</dbReference>
<organism evidence="1 2">
    <name type="scientific">Herbaspirillum chlorophenolicum</name>
    <dbReference type="NCBI Taxonomy" id="211589"/>
    <lineage>
        <taxon>Bacteria</taxon>
        <taxon>Pseudomonadati</taxon>
        <taxon>Pseudomonadota</taxon>
        <taxon>Betaproteobacteria</taxon>
        <taxon>Burkholderiales</taxon>
        <taxon>Oxalobacteraceae</taxon>
        <taxon>Herbaspirillum</taxon>
    </lineage>
</organism>
<comment type="caution">
    <text evidence="1">The sequence shown here is derived from an EMBL/GenBank/DDBJ whole genome shotgun (WGS) entry which is preliminary data.</text>
</comment>
<protein>
    <submittedName>
        <fullName evidence="1">Tetratricopeptide repeat protein</fullName>
    </submittedName>
</protein>
<proteinExistence type="predicted"/>
<reference evidence="1 2" key="1">
    <citation type="submission" date="2024-10" db="EMBL/GenBank/DDBJ databases">
        <title>The Natural Products Discovery Center: Release of the First 8490 Sequenced Strains for Exploring Actinobacteria Biosynthetic Diversity.</title>
        <authorList>
            <person name="Kalkreuter E."/>
            <person name="Kautsar S.A."/>
            <person name="Yang D."/>
            <person name="Bader C.D."/>
            <person name="Teijaro C.N."/>
            <person name="Fluegel L."/>
            <person name="Davis C.M."/>
            <person name="Simpson J.R."/>
            <person name="Lauterbach L."/>
            <person name="Steele A.D."/>
            <person name="Gui C."/>
            <person name="Meng S."/>
            <person name="Li G."/>
            <person name="Viehrig K."/>
            <person name="Ye F."/>
            <person name="Su P."/>
            <person name="Kiefer A.F."/>
            <person name="Nichols A."/>
            <person name="Cepeda A.J."/>
            <person name="Yan W."/>
            <person name="Fan B."/>
            <person name="Jiang Y."/>
            <person name="Adhikari A."/>
            <person name="Zheng C.-J."/>
            <person name="Schuster L."/>
            <person name="Cowan T.M."/>
            <person name="Smanski M.J."/>
            <person name="Chevrette M.G."/>
            <person name="De Carvalho L.P.S."/>
            <person name="Shen B."/>
        </authorList>
    </citation>
    <scope>NUCLEOTIDE SEQUENCE [LARGE SCALE GENOMIC DNA]</scope>
    <source>
        <strain evidence="1 2">NPDC087045</strain>
    </source>
</reference>
<gene>
    <name evidence="1" type="ORF">ACIPEN_15550</name>
</gene>
<dbReference type="Proteomes" id="UP001617427">
    <property type="component" value="Unassembled WGS sequence"/>
</dbReference>
<evidence type="ECO:0000313" key="1">
    <source>
        <dbReference type="EMBL" id="MFJ3047242.1"/>
    </source>
</evidence>
<name>A0ABW8F1S6_9BURK</name>
<dbReference type="SUPFAM" id="SSF81901">
    <property type="entry name" value="HCP-like"/>
    <property type="match status" value="1"/>
</dbReference>
<keyword evidence="2" id="KW-1185">Reference proteome</keyword>
<dbReference type="RefSeq" id="WP_402701772.1">
    <property type="nucleotide sequence ID" value="NZ_JBIUZV010000008.1"/>
</dbReference>
<dbReference type="Gene3D" id="1.25.40.10">
    <property type="entry name" value="Tetratricopeptide repeat domain"/>
    <property type="match status" value="1"/>
</dbReference>
<accession>A0ABW8F1S6</accession>
<dbReference type="Pfam" id="PF08238">
    <property type="entry name" value="Sel1"/>
    <property type="match status" value="4"/>
</dbReference>
<dbReference type="PANTHER" id="PTHR11102">
    <property type="entry name" value="SEL-1-LIKE PROTEIN"/>
    <property type="match status" value="1"/>
</dbReference>
<dbReference type="InterPro" id="IPR050767">
    <property type="entry name" value="Sel1_AlgK"/>
</dbReference>
<dbReference type="InterPro" id="IPR006597">
    <property type="entry name" value="Sel1-like"/>
</dbReference>
<dbReference type="EMBL" id="JBIUZV010000008">
    <property type="protein sequence ID" value="MFJ3047242.1"/>
    <property type="molecule type" value="Genomic_DNA"/>
</dbReference>